<evidence type="ECO:0000256" key="5">
    <source>
        <dbReference type="ARBA" id="ARBA00023163"/>
    </source>
</evidence>
<dbReference type="GO" id="GO:0003700">
    <property type="term" value="F:DNA-binding transcription factor activity"/>
    <property type="evidence" value="ECO:0007669"/>
    <property type="project" value="InterPro"/>
</dbReference>
<reference evidence="7" key="1">
    <citation type="submission" date="2015-06" db="UniProtKB">
        <authorList>
            <consortium name="EnsemblPlants"/>
        </authorList>
    </citation>
    <scope>IDENTIFICATION</scope>
</reference>
<dbReference type="AlphaFoldDB" id="M8BHT4"/>
<evidence type="ECO:0000313" key="7">
    <source>
        <dbReference type="EnsemblPlants" id="EMT06273"/>
    </source>
</evidence>
<accession>M8BHT4</accession>
<evidence type="ECO:0000256" key="4">
    <source>
        <dbReference type="ARBA" id="ARBA00023125"/>
    </source>
</evidence>
<dbReference type="PANTHER" id="PTHR46373">
    <property type="entry name" value="PROTEIN RKD4"/>
    <property type="match status" value="1"/>
</dbReference>
<evidence type="ECO:0000256" key="1">
    <source>
        <dbReference type="ARBA" id="ARBA00004049"/>
    </source>
</evidence>
<evidence type="ECO:0000256" key="6">
    <source>
        <dbReference type="ARBA" id="ARBA00023242"/>
    </source>
</evidence>
<name>M8BHT4_AEGTA</name>
<protein>
    <submittedName>
        <fullName evidence="7">Uncharacterized protein</fullName>
    </submittedName>
</protein>
<dbReference type="GO" id="GO:0003677">
    <property type="term" value="F:DNA binding"/>
    <property type="evidence" value="ECO:0007669"/>
    <property type="project" value="UniProtKB-KW"/>
</dbReference>
<dbReference type="InterPro" id="IPR044607">
    <property type="entry name" value="RKD-like"/>
</dbReference>
<keyword evidence="5" id="KW-0804">Transcription</keyword>
<keyword evidence="6" id="KW-0539">Nucleus</keyword>
<evidence type="ECO:0000256" key="2">
    <source>
        <dbReference type="ARBA" id="ARBA00023015"/>
    </source>
</evidence>
<dbReference type="Gene3D" id="3.10.680.10">
    <property type="entry name" value="Photosystem II CP47 reaction center protein"/>
    <property type="match status" value="1"/>
</dbReference>
<sequence length="421" mass="47896">MESFRSYGEEGDGCYFQNLKLHEEDHCFLDFRNRSIFCMYLLRQWSFEYLLEISLFYPTQHLCDTSTSSTTTTTSQSCLLQDEFDATLFEGDILSFWPALQERAHLKEVKQEPDGDAAEKKHDGSGEALFSSTQHLCTNTTTAQSCFSQDQQELEARLEVHIMSLLAALEGEHHGGEKVMKGEVGRDAGEKKRNGPEEKPLLSFQQVSRCFCMPIKQAAEKLNVGLTLLKRQCRELGIPRWPHRKLKSLETLIKNAQELGKPMIEVEMLRRKKKLIEERPGHIELDEVTKVLRQACFKEKFKRRRLMAMEGHRYTYSIAGGVVLEDDEGIVRAGVPFRRAKFKYSVEQVGKAVFDQGWLSTDDGCTSRVAAGITEKWWQQHMCDFDGAAIRAPGLELWGESKGLPKLVIPGNDDVSTSLPC</sequence>
<dbReference type="PROSITE" id="PS51519">
    <property type="entry name" value="RWP_RK"/>
    <property type="match status" value="1"/>
</dbReference>
<keyword evidence="4" id="KW-0238">DNA-binding</keyword>
<dbReference type="EnsemblPlants" id="EMT06273">
    <property type="protein sequence ID" value="EMT06273"/>
    <property type="gene ID" value="F775_00225"/>
</dbReference>
<keyword evidence="3" id="KW-0175">Coiled coil</keyword>
<keyword evidence="2" id="KW-0805">Transcription regulation</keyword>
<proteinExistence type="predicted"/>
<dbReference type="Pfam" id="PF02042">
    <property type="entry name" value="RWP-RK"/>
    <property type="match status" value="1"/>
</dbReference>
<evidence type="ECO:0000256" key="3">
    <source>
        <dbReference type="ARBA" id="ARBA00023054"/>
    </source>
</evidence>
<comment type="function">
    <text evidence="1">Putative transcription factor.</text>
</comment>
<dbReference type="PANTHER" id="PTHR46373:SF26">
    <property type="entry name" value="OS02G0744950 PROTEIN"/>
    <property type="match status" value="1"/>
</dbReference>
<dbReference type="InterPro" id="IPR003035">
    <property type="entry name" value="RWP-RK_dom"/>
</dbReference>
<organism evidence="7">
    <name type="scientific">Aegilops tauschii</name>
    <name type="common">Tausch's goatgrass</name>
    <name type="synonym">Aegilops squarrosa</name>
    <dbReference type="NCBI Taxonomy" id="37682"/>
    <lineage>
        <taxon>Eukaryota</taxon>
        <taxon>Viridiplantae</taxon>
        <taxon>Streptophyta</taxon>
        <taxon>Embryophyta</taxon>
        <taxon>Tracheophyta</taxon>
        <taxon>Spermatophyta</taxon>
        <taxon>Magnoliopsida</taxon>
        <taxon>Liliopsida</taxon>
        <taxon>Poales</taxon>
        <taxon>Poaceae</taxon>
        <taxon>BOP clade</taxon>
        <taxon>Pooideae</taxon>
        <taxon>Triticodae</taxon>
        <taxon>Triticeae</taxon>
        <taxon>Triticinae</taxon>
        <taxon>Aegilops</taxon>
    </lineage>
</organism>